<keyword evidence="1" id="KW-0863">Zinc-finger</keyword>
<dbReference type="InterPro" id="IPR000315">
    <property type="entry name" value="Znf_B-box"/>
</dbReference>
<keyword evidence="1" id="KW-0862">Zinc</keyword>
<evidence type="ECO:0000256" key="1">
    <source>
        <dbReference type="PROSITE-ProRule" id="PRU00024"/>
    </source>
</evidence>
<protein>
    <recommendedName>
        <fullName evidence="2">B box-type domain-containing protein</fullName>
    </recommendedName>
</protein>
<dbReference type="PROSITE" id="PS50119">
    <property type="entry name" value="ZF_BBOX"/>
    <property type="match status" value="1"/>
</dbReference>
<evidence type="ECO:0000313" key="4">
    <source>
        <dbReference type="Proteomes" id="UP000507470"/>
    </source>
</evidence>
<feature type="domain" description="B box-type" evidence="2">
    <location>
        <begin position="3"/>
        <end position="53"/>
    </location>
</feature>
<keyword evidence="1" id="KW-0479">Metal-binding</keyword>
<dbReference type="InterPro" id="IPR047153">
    <property type="entry name" value="TRIM45/56/19-like"/>
</dbReference>
<sequence>MTDNPDICSICDRRHISKSSTVWCYECEQSLCGECQDVHTYSRSSESHDTIPISSYLSLKSYFSVVSPYCTEHNEKFQLFCQTHDELVCPTCLKRHSECKDMVTLKEMIKDIKTSDSFRETMRGTEDTEKNFEQVHCMLQENLESLREQKEIVLQKISDIRIEINKRLDDIQQKLTNEFTNTIGRESSEIIAKTKMIEEKKVRVKEARKLVDELIKKASDIQTYFTMRRIATDITNTEAYLQSIFNW</sequence>
<proteinExistence type="predicted"/>
<organism evidence="3 4">
    <name type="scientific">Mytilus coruscus</name>
    <name type="common">Sea mussel</name>
    <dbReference type="NCBI Taxonomy" id="42192"/>
    <lineage>
        <taxon>Eukaryota</taxon>
        <taxon>Metazoa</taxon>
        <taxon>Spiralia</taxon>
        <taxon>Lophotrochozoa</taxon>
        <taxon>Mollusca</taxon>
        <taxon>Bivalvia</taxon>
        <taxon>Autobranchia</taxon>
        <taxon>Pteriomorphia</taxon>
        <taxon>Mytilida</taxon>
        <taxon>Mytiloidea</taxon>
        <taxon>Mytilidae</taxon>
        <taxon>Mytilinae</taxon>
        <taxon>Mytilus</taxon>
    </lineage>
</organism>
<dbReference type="EMBL" id="CACVKT020003009">
    <property type="protein sequence ID" value="CAC5381209.1"/>
    <property type="molecule type" value="Genomic_DNA"/>
</dbReference>
<dbReference type="Pfam" id="PF00643">
    <property type="entry name" value="zf-B_box"/>
    <property type="match status" value="1"/>
</dbReference>
<gene>
    <name evidence="3" type="ORF">MCOR_17109</name>
</gene>
<dbReference type="OrthoDB" id="6089885at2759"/>
<name>A0A6J8BEW1_MYTCO</name>
<dbReference type="GO" id="GO:0005654">
    <property type="term" value="C:nucleoplasm"/>
    <property type="evidence" value="ECO:0007669"/>
    <property type="project" value="TreeGrafter"/>
</dbReference>
<dbReference type="SMART" id="SM00336">
    <property type="entry name" value="BBOX"/>
    <property type="match status" value="2"/>
</dbReference>
<dbReference type="GO" id="GO:0061630">
    <property type="term" value="F:ubiquitin protein ligase activity"/>
    <property type="evidence" value="ECO:0007669"/>
    <property type="project" value="TreeGrafter"/>
</dbReference>
<dbReference type="AlphaFoldDB" id="A0A6J8BEW1"/>
<accession>A0A6J8BEW1</accession>
<dbReference type="CDD" id="cd19757">
    <property type="entry name" value="Bbox1"/>
    <property type="match status" value="1"/>
</dbReference>
<dbReference type="SUPFAM" id="SSF57845">
    <property type="entry name" value="B-box zinc-binding domain"/>
    <property type="match status" value="1"/>
</dbReference>
<dbReference type="Proteomes" id="UP000507470">
    <property type="component" value="Unassembled WGS sequence"/>
</dbReference>
<evidence type="ECO:0000313" key="3">
    <source>
        <dbReference type="EMBL" id="CAC5381209.1"/>
    </source>
</evidence>
<dbReference type="PANTHER" id="PTHR25462">
    <property type="entry name" value="BONUS, ISOFORM C-RELATED"/>
    <property type="match status" value="1"/>
</dbReference>
<evidence type="ECO:0000259" key="2">
    <source>
        <dbReference type="PROSITE" id="PS50119"/>
    </source>
</evidence>
<dbReference type="PANTHER" id="PTHR25462:SF296">
    <property type="entry name" value="MEIOTIC P26, ISOFORM F"/>
    <property type="match status" value="1"/>
</dbReference>
<dbReference type="GO" id="GO:0008270">
    <property type="term" value="F:zinc ion binding"/>
    <property type="evidence" value="ECO:0007669"/>
    <property type="project" value="UniProtKB-KW"/>
</dbReference>
<keyword evidence="4" id="KW-1185">Reference proteome</keyword>
<dbReference type="Gene3D" id="3.30.160.60">
    <property type="entry name" value="Classic Zinc Finger"/>
    <property type="match status" value="1"/>
</dbReference>
<reference evidence="3 4" key="1">
    <citation type="submission" date="2020-06" db="EMBL/GenBank/DDBJ databases">
        <authorList>
            <person name="Li R."/>
            <person name="Bekaert M."/>
        </authorList>
    </citation>
    <scope>NUCLEOTIDE SEQUENCE [LARGE SCALE GENOMIC DNA]</scope>
    <source>
        <strain evidence="4">wild</strain>
    </source>
</reference>